<organism evidence="1 2">
    <name type="scientific">Pisolithus microcarpus 441</name>
    <dbReference type="NCBI Taxonomy" id="765257"/>
    <lineage>
        <taxon>Eukaryota</taxon>
        <taxon>Fungi</taxon>
        <taxon>Dikarya</taxon>
        <taxon>Basidiomycota</taxon>
        <taxon>Agaricomycotina</taxon>
        <taxon>Agaricomycetes</taxon>
        <taxon>Agaricomycetidae</taxon>
        <taxon>Boletales</taxon>
        <taxon>Sclerodermatineae</taxon>
        <taxon>Pisolithaceae</taxon>
        <taxon>Pisolithus</taxon>
    </lineage>
</organism>
<proteinExistence type="predicted"/>
<dbReference type="HOGENOM" id="CLU_3033274_0_0_1"/>
<reference evidence="2" key="2">
    <citation type="submission" date="2015-01" db="EMBL/GenBank/DDBJ databases">
        <title>Evolutionary Origins and Diversification of the Mycorrhizal Mutualists.</title>
        <authorList>
            <consortium name="DOE Joint Genome Institute"/>
            <consortium name="Mycorrhizal Genomics Consortium"/>
            <person name="Kohler A."/>
            <person name="Kuo A."/>
            <person name="Nagy L.G."/>
            <person name="Floudas D."/>
            <person name="Copeland A."/>
            <person name="Barry K.W."/>
            <person name="Cichocki N."/>
            <person name="Veneault-Fourrey C."/>
            <person name="LaButti K."/>
            <person name="Lindquist E.A."/>
            <person name="Lipzen A."/>
            <person name="Lundell T."/>
            <person name="Morin E."/>
            <person name="Murat C."/>
            <person name="Riley R."/>
            <person name="Ohm R."/>
            <person name="Sun H."/>
            <person name="Tunlid A."/>
            <person name="Henrissat B."/>
            <person name="Grigoriev I.V."/>
            <person name="Hibbett D.S."/>
            <person name="Martin F."/>
        </authorList>
    </citation>
    <scope>NUCLEOTIDE SEQUENCE [LARGE SCALE GENOMIC DNA]</scope>
    <source>
        <strain evidence="2">441</strain>
    </source>
</reference>
<evidence type="ECO:0000313" key="1">
    <source>
        <dbReference type="EMBL" id="KIK15771.1"/>
    </source>
</evidence>
<dbReference type="AlphaFoldDB" id="A0A0C9YGH5"/>
<evidence type="ECO:0000313" key="2">
    <source>
        <dbReference type="Proteomes" id="UP000054018"/>
    </source>
</evidence>
<sequence length="55" mass="6299">MLAAGSLTQRMEGALRQRYTDEGTQLRLVQPVEEVVHQRLANGRHTQSQNSMYLE</sequence>
<keyword evidence="2" id="KW-1185">Reference proteome</keyword>
<gene>
    <name evidence="1" type="ORF">PISMIDRAFT_686971</name>
</gene>
<protein>
    <submittedName>
        <fullName evidence="1">Unplaced genomic scaffold scaffold_194, whole genome shotgun sequence</fullName>
    </submittedName>
</protein>
<reference evidence="1 2" key="1">
    <citation type="submission" date="2014-04" db="EMBL/GenBank/DDBJ databases">
        <authorList>
            <consortium name="DOE Joint Genome Institute"/>
            <person name="Kuo A."/>
            <person name="Kohler A."/>
            <person name="Costa M.D."/>
            <person name="Nagy L.G."/>
            <person name="Floudas D."/>
            <person name="Copeland A."/>
            <person name="Barry K.W."/>
            <person name="Cichocki N."/>
            <person name="Veneault-Fourrey C."/>
            <person name="LaButti K."/>
            <person name="Lindquist E.A."/>
            <person name="Lipzen A."/>
            <person name="Lundell T."/>
            <person name="Morin E."/>
            <person name="Murat C."/>
            <person name="Sun H."/>
            <person name="Tunlid A."/>
            <person name="Henrissat B."/>
            <person name="Grigoriev I.V."/>
            <person name="Hibbett D.S."/>
            <person name="Martin F."/>
            <person name="Nordberg H.P."/>
            <person name="Cantor M.N."/>
            <person name="Hua S.X."/>
        </authorList>
    </citation>
    <scope>NUCLEOTIDE SEQUENCE [LARGE SCALE GENOMIC DNA]</scope>
    <source>
        <strain evidence="1 2">441</strain>
    </source>
</reference>
<dbReference type="Proteomes" id="UP000054018">
    <property type="component" value="Unassembled WGS sequence"/>
</dbReference>
<name>A0A0C9YGH5_9AGAM</name>
<accession>A0A0C9YGH5</accession>
<dbReference type="EMBL" id="KN833878">
    <property type="protein sequence ID" value="KIK15771.1"/>
    <property type="molecule type" value="Genomic_DNA"/>
</dbReference>